<dbReference type="GeneID" id="97279046"/>
<feature type="transmembrane region" description="Helical" evidence="1">
    <location>
        <begin position="6"/>
        <end position="24"/>
    </location>
</feature>
<organism evidence="2 3">
    <name type="scientific">Streptomyces achromogenes</name>
    <dbReference type="NCBI Taxonomy" id="67255"/>
    <lineage>
        <taxon>Bacteria</taxon>
        <taxon>Bacillati</taxon>
        <taxon>Actinomycetota</taxon>
        <taxon>Actinomycetes</taxon>
        <taxon>Kitasatosporales</taxon>
        <taxon>Streptomycetaceae</taxon>
        <taxon>Streptomyces</taxon>
    </lineage>
</organism>
<keyword evidence="1" id="KW-1133">Transmembrane helix</keyword>
<reference evidence="2 3" key="1">
    <citation type="submission" date="2022-10" db="EMBL/GenBank/DDBJ databases">
        <title>The complete genomes of actinobacterial strains from the NBC collection.</title>
        <authorList>
            <person name="Joergensen T.S."/>
            <person name="Alvarez Arevalo M."/>
            <person name="Sterndorff E.B."/>
            <person name="Faurdal D."/>
            <person name="Vuksanovic O."/>
            <person name="Mourched A.-S."/>
            <person name="Charusanti P."/>
            <person name="Shaw S."/>
            <person name="Blin K."/>
            <person name="Weber T."/>
        </authorList>
    </citation>
    <scope>NUCLEOTIDE SEQUENCE [LARGE SCALE GENOMIC DNA]</scope>
    <source>
        <strain evidence="2 3">NBC_00156</strain>
    </source>
</reference>
<proteinExistence type="predicted"/>
<gene>
    <name evidence="2" type="ORF">OG350_01450</name>
</gene>
<dbReference type="EMBL" id="CP108164">
    <property type="protein sequence ID" value="WTQ79041.1"/>
    <property type="molecule type" value="Genomic_DNA"/>
</dbReference>
<accession>A0ABZ1KI62</accession>
<dbReference type="RefSeq" id="WP_358591888.1">
    <property type="nucleotide sequence ID" value="NZ_CP108164.1"/>
</dbReference>
<dbReference type="Proteomes" id="UP001622557">
    <property type="component" value="Chromosome"/>
</dbReference>
<keyword evidence="3" id="KW-1185">Reference proteome</keyword>
<keyword evidence="1" id="KW-0812">Transmembrane</keyword>
<evidence type="ECO:0000313" key="2">
    <source>
        <dbReference type="EMBL" id="WTQ79041.1"/>
    </source>
</evidence>
<keyword evidence="1" id="KW-0472">Membrane</keyword>
<evidence type="ECO:0000256" key="1">
    <source>
        <dbReference type="SAM" id="Phobius"/>
    </source>
</evidence>
<sequence>MVKAVWTANGWVPVIALFVAGLAFNSMESIRQLAEGNREELKKIAESKGTATHYSNAKEFYEALTSAVKEADFEVRATYFRRVPPTYDKAARDYFRACISWVQAKSHRKLLRVMPEPATPAMREWVEEQREHSKRRLRKGAYKLKYIQIDVTNVLSIAVIDEKTVFCAITMDDDVVRGYSLTSPDLGNYYKQYHQMLLNSGKEVF</sequence>
<name>A0ABZ1KI62_STRAH</name>
<evidence type="ECO:0000313" key="3">
    <source>
        <dbReference type="Proteomes" id="UP001622557"/>
    </source>
</evidence>
<protein>
    <submittedName>
        <fullName evidence="2">Uncharacterized protein</fullName>
    </submittedName>
</protein>